<evidence type="ECO:0000259" key="10">
    <source>
        <dbReference type="PROSITE" id="PS50110"/>
    </source>
</evidence>
<dbReference type="OrthoDB" id="9784397at2"/>
<accession>A0A226BXL9</accession>
<dbReference type="SMART" id="SM00387">
    <property type="entry name" value="HATPase_c"/>
    <property type="match status" value="1"/>
</dbReference>
<dbReference type="SMART" id="SM00448">
    <property type="entry name" value="REC"/>
    <property type="match status" value="1"/>
</dbReference>
<organism evidence="11 12">
    <name type="scientific">Natranaerobius trueperi</name>
    <dbReference type="NCBI Taxonomy" id="759412"/>
    <lineage>
        <taxon>Bacteria</taxon>
        <taxon>Bacillati</taxon>
        <taxon>Bacillota</taxon>
        <taxon>Clostridia</taxon>
        <taxon>Natranaerobiales</taxon>
        <taxon>Natranaerobiaceae</taxon>
        <taxon>Natranaerobius</taxon>
    </lineage>
</organism>
<keyword evidence="6" id="KW-0902">Two-component regulatory system</keyword>
<dbReference type="Proteomes" id="UP000214588">
    <property type="component" value="Unassembled WGS sequence"/>
</dbReference>
<reference evidence="11 12" key="1">
    <citation type="submission" date="2017-06" db="EMBL/GenBank/DDBJ databases">
        <title>Draft Genome Sequence of Natranaerobius trueperi halophilic, alkalithermophilic bacteria from soda lakes.</title>
        <authorList>
            <person name="Zhao B."/>
        </authorList>
    </citation>
    <scope>NUCLEOTIDE SEQUENCE [LARGE SCALE GENOMIC DNA]</scope>
    <source>
        <strain evidence="11 12">DSM 18760</strain>
    </source>
</reference>
<comment type="caution">
    <text evidence="11">The sequence shown here is derived from an EMBL/GenBank/DDBJ whole genome shotgun (WGS) entry which is preliminary data.</text>
</comment>
<dbReference type="PANTHER" id="PTHR43547">
    <property type="entry name" value="TWO-COMPONENT HISTIDINE KINASE"/>
    <property type="match status" value="1"/>
</dbReference>
<comment type="catalytic activity">
    <reaction evidence="1">
        <text>ATP + protein L-histidine = ADP + protein N-phospho-L-histidine.</text>
        <dbReference type="EC" id="2.7.13.3"/>
    </reaction>
</comment>
<dbReference type="PRINTS" id="PR00344">
    <property type="entry name" value="BCTRLSENSOR"/>
</dbReference>
<gene>
    <name evidence="11" type="ORF">CDO51_07900</name>
</gene>
<dbReference type="Pfam" id="PF02518">
    <property type="entry name" value="HATPase_c"/>
    <property type="match status" value="1"/>
</dbReference>
<evidence type="ECO:0000256" key="3">
    <source>
        <dbReference type="ARBA" id="ARBA00018672"/>
    </source>
</evidence>
<evidence type="ECO:0000256" key="8">
    <source>
        <dbReference type="PROSITE-ProRule" id="PRU00169"/>
    </source>
</evidence>
<evidence type="ECO:0000313" key="11">
    <source>
        <dbReference type="EMBL" id="OWZ83522.1"/>
    </source>
</evidence>
<dbReference type="PROSITE" id="PS50109">
    <property type="entry name" value="HIS_KIN"/>
    <property type="match status" value="1"/>
</dbReference>
<dbReference type="InterPro" id="IPR004358">
    <property type="entry name" value="Sig_transdc_His_kin-like_C"/>
</dbReference>
<evidence type="ECO:0000259" key="9">
    <source>
        <dbReference type="PROSITE" id="PS50109"/>
    </source>
</evidence>
<dbReference type="InterPro" id="IPR005467">
    <property type="entry name" value="His_kinase_dom"/>
</dbReference>
<dbReference type="InterPro" id="IPR011006">
    <property type="entry name" value="CheY-like_superfamily"/>
</dbReference>
<evidence type="ECO:0000256" key="6">
    <source>
        <dbReference type="ARBA" id="ARBA00023012"/>
    </source>
</evidence>
<dbReference type="EMBL" id="NIQC01000016">
    <property type="protein sequence ID" value="OWZ83522.1"/>
    <property type="molecule type" value="Genomic_DNA"/>
</dbReference>
<dbReference type="Pfam" id="PF00072">
    <property type="entry name" value="Response_reg"/>
    <property type="match status" value="1"/>
</dbReference>
<dbReference type="InterPro" id="IPR001789">
    <property type="entry name" value="Sig_transdc_resp-reg_receiver"/>
</dbReference>
<evidence type="ECO:0000256" key="5">
    <source>
        <dbReference type="ARBA" id="ARBA00022777"/>
    </source>
</evidence>
<name>A0A226BXL9_9FIRM</name>
<dbReference type="GO" id="GO:0000155">
    <property type="term" value="F:phosphorelay sensor kinase activity"/>
    <property type="evidence" value="ECO:0007669"/>
    <property type="project" value="TreeGrafter"/>
</dbReference>
<keyword evidence="4 8" id="KW-0597">Phosphoprotein</keyword>
<evidence type="ECO:0000256" key="7">
    <source>
        <dbReference type="ARBA" id="ARBA00024867"/>
    </source>
</evidence>
<sequence length="289" mass="32294">MLKESVTFTLRGSNVKYQCNIDNRLFPVEIDKGQISQVLNNIIINADQAMPHGGKLIVNAENFNITEKDKALPLPKGDYVKISIKDFGPGIPKDILNNIFDPYFSTKEQGSGLGLATSLSIINKHGGHISAKSQVGEGTTLYIYLKASNKQKIKKKKTKPKLDSNEKKSNILIMDDKKNIRELLYEILHSYGYKVSCAKDGEEAIQIFKNTKTRFDLVILDLTVPGEKGGKEAIKDIKKIDPHVKAIVTSGYSEDQVLSDFHSYGFHYYIEKPFGIEEVISAINNLNIT</sequence>
<dbReference type="PANTHER" id="PTHR43547:SF2">
    <property type="entry name" value="HYBRID SIGNAL TRANSDUCTION HISTIDINE KINASE C"/>
    <property type="match status" value="1"/>
</dbReference>
<dbReference type="Gene3D" id="3.40.50.2300">
    <property type="match status" value="1"/>
</dbReference>
<dbReference type="AlphaFoldDB" id="A0A226BXL9"/>
<dbReference type="InterPro" id="IPR003594">
    <property type="entry name" value="HATPase_dom"/>
</dbReference>
<evidence type="ECO:0000256" key="2">
    <source>
        <dbReference type="ARBA" id="ARBA00012438"/>
    </source>
</evidence>
<keyword evidence="12" id="KW-1185">Reference proteome</keyword>
<evidence type="ECO:0000313" key="12">
    <source>
        <dbReference type="Proteomes" id="UP000214588"/>
    </source>
</evidence>
<dbReference type="Gene3D" id="3.30.565.10">
    <property type="entry name" value="Histidine kinase-like ATPase, C-terminal domain"/>
    <property type="match status" value="1"/>
</dbReference>
<keyword evidence="5" id="KW-0808">Transferase</keyword>
<feature type="modified residue" description="4-aspartylphosphate" evidence="8">
    <location>
        <position position="221"/>
    </location>
</feature>
<evidence type="ECO:0000256" key="4">
    <source>
        <dbReference type="ARBA" id="ARBA00022553"/>
    </source>
</evidence>
<dbReference type="SUPFAM" id="SSF52172">
    <property type="entry name" value="CheY-like"/>
    <property type="match status" value="1"/>
</dbReference>
<evidence type="ECO:0000256" key="1">
    <source>
        <dbReference type="ARBA" id="ARBA00000085"/>
    </source>
</evidence>
<dbReference type="EC" id="2.7.13.3" evidence="2"/>
<dbReference type="SUPFAM" id="SSF55874">
    <property type="entry name" value="ATPase domain of HSP90 chaperone/DNA topoisomerase II/histidine kinase"/>
    <property type="match status" value="1"/>
</dbReference>
<dbReference type="PROSITE" id="PS50110">
    <property type="entry name" value="RESPONSE_REGULATORY"/>
    <property type="match status" value="1"/>
</dbReference>
<dbReference type="RefSeq" id="WP_089023745.1">
    <property type="nucleotide sequence ID" value="NZ_NIQC01000016.1"/>
</dbReference>
<feature type="domain" description="Histidine kinase" evidence="9">
    <location>
        <begin position="1"/>
        <end position="149"/>
    </location>
</feature>
<dbReference type="InterPro" id="IPR036890">
    <property type="entry name" value="HATPase_C_sf"/>
</dbReference>
<protein>
    <recommendedName>
        <fullName evidence="3">Stage 0 sporulation protein A homolog</fullName>
        <ecNumber evidence="2">2.7.13.3</ecNumber>
    </recommendedName>
</protein>
<keyword evidence="5" id="KW-0418">Kinase</keyword>
<comment type="function">
    <text evidence="7">May play the central regulatory role in sporulation. It may be an element of the effector pathway responsible for the activation of sporulation genes in response to nutritional stress. Spo0A may act in concert with spo0H (a sigma factor) to control the expression of some genes that are critical to the sporulation process.</text>
</comment>
<proteinExistence type="predicted"/>
<feature type="domain" description="Response regulatory" evidence="10">
    <location>
        <begin position="170"/>
        <end position="287"/>
    </location>
</feature>